<feature type="compositionally biased region" description="Basic and acidic residues" evidence="6">
    <location>
        <begin position="419"/>
        <end position="435"/>
    </location>
</feature>
<keyword evidence="3" id="KW-0479">Metal-binding</keyword>
<dbReference type="Gene3D" id="1.10.238.10">
    <property type="entry name" value="EF-hand"/>
    <property type="match status" value="1"/>
</dbReference>
<dbReference type="SUPFAM" id="SSF47473">
    <property type="entry name" value="EF-hand"/>
    <property type="match status" value="1"/>
</dbReference>
<dbReference type="InterPro" id="IPR002048">
    <property type="entry name" value="EF_hand_dom"/>
</dbReference>
<feature type="region of interest" description="Disordered" evidence="6">
    <location>
        <begin position="225"/>
        <end position="260"/>
    </location>
</feature>
<keyword evidence="7" id="KW-0472">Membrane</keyword>
<accession>A0A0G4LY40</accession>
<dbReference type="PROSITE" id="PS00018">
    <property type="entry name" value="EF_HAND_1"/>
    <property type="match status" value="2"/>
</dbReference>
<gene>
    <name evidence="9" type="ORF">BN1708_000746</name>
</gene>
<name>A0A0G4LY40_VERLO</name>
<dbReference type="PROSITE" id="PS50222">
    <property type="entry name" value="EF_HAND_2"/>
    <property type="match status" value="2"/>
</dbReference>
<dbReference type="PANTHER" id="PTHR46212">
    <property type="entry name" value="PEFLIN"/>
    <property type="match status" value="1"/>
</dbReference>
<dbReference type="STRING" id="100787.A0A0G4LY40"/>
<dbReference type="InterPro" id="IPR018247">
    <property type="entry name" value="EF_Hand_1_Ca_BS"/>
</dbReference>
<feature type="domain" description="EF-hand" evidence="8">
    <location>
        <begin position="493"/>
        <end position="520"/>
    </location>
</feature>
<evidence type="ECO:0000259" key="8">
    <source>
        <dbReference type="PROSITE" id="PS50222"/>
    </source>
</evidence>
<keyword evidence="5" id="KW-0106">Calcium</keyword>
<dbReference type="GO" id="GO:0005737">
    <property type="term" value="C:cytoplasm"/>
    <property type="evidence" value="ECO:0007669"/>
    <property type="project" value="UniProtKB-SubCell"/>
</dbReference>
<evidence type="ECO:0000313" key="9">
    <source>
        <dbReference type="EMBL" id="CRK26961.1"/>
    </source>
</evidence>
<dbReference type="SMART" id="SM00054">
    <property type="entry name" value="EFh"/>
    <property type="match status" value="5"/>
</dbReference>
<evidence type="ECO:0000256" key="1">
    <source>
        <dbReference type="ARBA" id="ARBA00004496"/>
    </source>
</evidence>
<evidence type="ECO:0000313" key="10">
    <source>
        <dbReference type="Proteomes" id="UP000044602"/>
    </source>
</evidence>
<keyword evidence="7" id="KW-0812">Transmembrane</keyword>
<evidence type="ECO:0000256" key="3">
    <source>
        <dbReference type="ARBA" id="ARBA00022723"/>
    </source>
</evidence>
<dbReference type="GO" id="GO:0005509">
    <property type="term" value="F:calcium ion binding"/>
    <property type="evidence" value="ECO:0007669"/>
    <property type="project" value="InterPro"/>
</dbReference>
<feature type="compositionally biased region" description="Polar residues" evidence="6">
    <location>
        <begin position="225"/>
        <end position="237"/>
    </location>
</feature>
<dbReference type="AlphaFoldDB" id="A0A0G4LY40"/>
<sequence>MIAGTYLEYIMWDYDPSIPAVCELRESSGDKETLDVALRDGTASVILMCFLYMNAMRSIRLEDENDTSTPRWLLTIMCSIYRELNPKHFTSPKVVWAILADVLTDIYDSLILDFCSSLTWTVFGLAPLRRSLFETEVDTSSLFEFSFGQVMPLLLLLVFALTALEVGSIIEPIHKEAQMPDALAARGFGVEGPSQSIVVRRAKGSSAALRSEKSQLEIPAIQMGNTTTSIPQGSSMSARFRRHPQISPQTPQDRRSRPLPARKISLGPMQCFETAPSSSSSSAGRTVAPISEVATPHQLETRVNTLTTEEGNPASTPRYQSVVEAAREKRKVAFYIALLVSVIQFVGVLLLTYFCFPYSVFVFGGFLLLSHVWKTKGGAPPRPSPTTASHPHPQRHDSGASSHYPSRYDSKPQPAPPRPSDDPRREDPRRVDSHRQPSGSSAAPSHGFGATSPPPTNQPRPIHHARPEASSRPPPSPQPDMTADGADPTLLPLFRAVDKDGTGQLSERELSAALVNGDWSPFDPHTIRMMIRMFDSDRSGTIGFAEFCGLWSFLASWRTLFDRFDADRSGNISLDEFNNALVAFRYRLSPGFVELLFRTYDKRGEGVMSFDLFVQACISLKRMTDVFKKYDDDRDGYITLSFEDFLSEILKQLK</sequence>
<dbReference type="CDD" id="cd16180">
    <property type="entry name" value="EFh_PEF_Group_I"/>
    <property type="match status" value="1"/>
</dbReference>
<feature type="transmembrane region" description="Helical" evidence="7">
    <location>
        <begin position="149"/>
        <end position="170"/>
    </location>
</feature>
<evidence type="ECO:0000256" key="6">
    <source>
        <dbReference type="SAM" id="MobiDB-lite"/>
    </source>
</evidence>
<evidence type="ECO:0000256" key="5">
    <source>
        <dbReference type="ARBA" id="ARBA00022837"/>
    </source>
</evidence>
<keyword evidence="7" id="KW-1133">Transmembrane helix</keyword>
<keyword evidence="4" id="KW-0677">Repeat</keyword>
<evidence type="ECO:0000256" key="2">
    <source>
        <dbReference type="ARBA" id="ARBA00022490"/>
    </source>
</evidence>
<dbReference type="EMBL" id="CVQH01020306">
    <property type="protein sequence ID" value="CRK26961.1"/>
    <property type="molecule type" value="Genomic_DNA"/>
</dbReference>
<dbReference type="InterPro" id="IPR011992">
    <property type="entry name" value="EF-hand-dom_pair"/>
</dbReference>
<dbReference type="PANTHER" id="PTHR46212:SF3">
    <property type="entry name" value="GH27120P"/>
    <property type="match status" value="1"/>
</dbReference>
<proteinExistence type="predicted"/>
<dbReference type="InterPro" id="IPR051426">
    <property type="entry name" value="Peflin/Sorcin_CaBP"/>
</dbReference>
<feature type="region of interest" description="Disordered" evidence="6">
    <location>
        <begin position="376"/>
        <end position="488"/>
    </location>
</feature>
<protein>
    <recommendedName>
        <fullName evidence="8">EF-hand domain-containing protein</fullName>
    </recommendedName>
</protein>
<reference evidence="9 10" key="1">
    <citation type="submission" date="2015-05" db="EMBL/GenBank/DDBJ databases">
        <authorList>
            <person name="Wang D.B."/>
            <person name="Wang M."/>
        </authorList>
    </citation>
    <scope>NUCLEOTIDE SEQUENCE [LARGE SCALE GENOMIC DNA]</scope>
    <source>
        <strain evidence="9">VL1</strain>
    </source>
</reference>
<organism evidence="9 10">
    <name type="scientific">Verticillium longisporum</name>
    <name type="common">Verticillium dahliae var. longisporum</name>
    <dbReference type="NCBI Taxonomy" id="100787"/>
    <lineage>
        <taxon>Eukaryota</taxon>
        <taxon>Fungi</taxon>
        <taxon>Dikarya</taxon>
        <taxon>Ascomycota</taxon>
        <taxon>Pezizomycotina</taxon>
        <taxon>Sordariomycetes</taxon>
        <taxon>Hypocreomycetidae</taxon>
        <taxon>Glomerellales</taxon>
        <taxon>Plectosphaerellaceae</taxon>
        <taxon>Verticillium</taxon>
    </lineage>
</organism>
<keyword evidence="10" id="KW-1185">Reference proteome</keyword>
<dbReference type="Pfam" id="PF13499">
    <property type="entry name" value="EF-hand_7"/>
    <property type="match status" value="2"/>
</dbReference>
<dbReference type="GO" id="GO:0048306">
    <property type="term" value="F:calcium-dependent protein binding"/>
    <property type="evidence" value="ECO:0007669"/>
    <property type="project" value="UniProtKB-ARBA"/>
</dbReference>
<evidence type="ECO:0000256" key="7">
    <source>
        <dbReference type="SAM" id="Phobius"/>
    </source>
</evidence>
<feature type="transmembrane region" description="Helical" evidence="7">
    <location>
        <begin position="332"/>
        <end position="350"/>
    </location>
</feature>
<dbReference type="Pfam" id="PF13202">
    <property type="entry name" value="EF-hand_5"/>
    <property type="match status" value="1"/>
</dbReference>
<dbReference type="Proteomes" id="UP000044602">
    <property type="component" value="Unassembled WGS sequence"/>
</dbReference>
<keyword evidence="2" id="KW-0963">Cytoplasm</keyword>
<comment type="subcellular location">
    <subcellularLocation>
        <location evidence="1">Cytoplasm</location>
    </subcellularLocation>
</comment>
<evidence type="ECO:0000256" key="4">
    <source>
        <dbReference type="ARBA" id="ARBA00022737"/>
    </source>
</evidence>
<feature type="domain" description="EF-hand" evidence="8">
    <location>
        <begin position="552"/>
        <end position="587"/>
    </location>
</feature>